<evidence type="ECO:0000256" key="1">
    <source>
        <dbReference type="RuleBase" id="RU003682"/>
    </source>
</evidence>
<dbReference type="EMBL" id="JABBFV010000014">
    <property type="protein sequence ID" value="NML11907.1"/>
    <property type="molecule type" value="Genomic_DNA"/>
</dbReference>
<comment type="similarity">
    <text evidence="1">Belongs to the iron/ascorbate-dependent oxidoreductase family.</text>
</comment>
<evidence type="ECO:0000259" key="2">
    <source>
        <dbReference type="PROSITE" id="PS51471"/>
    </source>
</evidence>
<organism evidence="3 4">
    <name type="scientific">Sphingobium psychrophilum</name>
    <dbReference type="NCBI Taxonomy" id="2728834"/>
    <lineage>
        <taxon>Bacteria</taxon>
        <taxon>Pseudomonadati</taxon>
        <taxon>Pseudomonadota</taxon>
        <taxon>Alphaproteobacteria</taxon>
        <taxon>Sphingomonadales</taxon>
        <taxon>Sphingomonadaceae</taxon>
        <taxon>Sphingobium</taxon>
    </lineage>
</organism>
<dbReference type="PROSITE" id="PS51471">
    <property type="entry name" value="FE2OG_OXY"/>
    <property type="match status" value="1"/>
</dbReference>
<keyword evidence="1" id="KW-0560">Oxidoreductase</keyword>
<sequence length="223" mass="24701">MDLTDLDRHGAARLPALLSLDQCAAIVALWDDPSAFRKEVVMARHGYGRGRYRYCAYPLPDPIAVLRESLYPALAAQANRWATMLGTGDIYPARHADFLARCALAGQDKPTPLLLRYEAGDWNALHQDVYGPHIFPLQVAILLSQPERDFTGGAFILTEQRPRMQSRPEVVPLGQGDAVIFPVRDRPVTGARGGPHRVQMRHGVSRLLSGVRYTLGIIFHDAA</sequence>
<dbReference type="Proteomes" id="UP000519023">
    <property type="component" value="Unassembled WGS sequence"/>
</dbReference>
<keyword evidence="1" id="KW-0479">Metal-binding</keyword>
<dbReference type="InterPro" id="IPR018655">
    <property type="entry name" value="DUF2086"/>
</dbReference>
<dbReference type="GO" id="GO:0016491">
    <property type="term" value="F:oxidoreductase activity"/>
    <property type="evidence" value="ECO:0007669"/>
    <property type="project" value="UniProtKB-KW"/>
</dbReference>
<dbReference type="InterPro" id="IPR005123">
    <property type="entry name" value="Oxoglu/Fe-dep_dioxygenase_dom"/>
</dbReference>
<evidence type="ECO:0000313" key="3">
    <source>
        <dbReference type="EMBL" id="NML11907.1"/>
    </source>
</evidence>
<dbReference type="AlphaFoldDB" id="A0A7X9WXX4"/>
<proteinExistence type="inferred from homology"/>
<dbReference type="Gene3D" id="2.60.120.620">
    <property type="entry name" value="q2cbj1_9rhob like domain"/>
    <property type="match status" value="1"/>
</dbReference>
<keyword evidence="1" id="KW-0408">Iron</keyword>
<dbReference type="Pfam" id="PF09859">
    <property type="entry name" value="Oxygenase-NA"/>
    <property type="match status" value="1"/>
</dbReference>
<name>A0A7X9WXX4_9SPHN</name>
<dbReference type="GO" id="GO:0046872">
    <property type="term" value="F:metal ion binding"/>
    <property type="evidence" value="ECO:0007669"/>
    <property type="project" value="UniProtKB-KW"/>
</dbReference>
<comment type="caution">
    <text evidence="3">The sequence shown here is derived from an EMBL/GenBank/DDBJ whole genome shotgun (WGS) entry which is preliminary data.</text>
</comment>
<gene>
    <name evidence="3" type="ORF">HHL08_17420</name>
</gene>
<evidence type="ECO:0000313" key="4">
    <source>
        <dbReference type="Proteomes" id="UP000519023"/>
    </source>
</evidence>
<accession>A0A7X9WXX4</accession>
<protein>
    <submittedName>
        <fullName evidence="3">2OG-Fe(II) oxygenase</fullName>
    </submittedName>
</protein>
<reference evidence="3 4" key="1">
    <citation type="submission" date="2020-04" db="EMBL/GenBank/DDBJ databases">
        <title>Sphingobium sp. AR-3-1 isolated from Arctic soil.</title>
        <authorList>
            <person name="Dahal R.H."/>
            <person name="Chaudhary D.K."/>
        </authorList>
    </citation>
    <scope>NUCLEOTIDE SEQUENCE [LARGE SCALE GENOMIC DNA]</scope>
    <source>
        <strain evidence="3 4">AR-3-1</strain>
    </source>
</reference>
<feature type="domain" description="Fe2OG dioxygenase" evidence="2">
    <location>
        <begin position="108"/>
        <end position="222"/>
    </location>
</feature>
<keyword evidence="4" id="KW-1185">Reference proteome</keyword>